<dbReference type="EMBL" id="BART01029868">
    <property type="protein sequence ID" value="GAH11666.1"/>
    <property type="molecule type" value="Genomic_DNA"/>
</dbReference>
<gene>
    <name evidence="1" type="ORF">S01H4_52305</name>
</gene>
<protein>
    <submittedName>
        <fullName evidence="1">Uncharacterized protein</fullName>
    </submittedName>
</protein>
<feature type="non-terminal residue" evidence="1">
    <location>
        <position position="31"/>
    </location>
</feature>
<reference evidence="1" key="1">
    <citation type="journal article" date="2014" name="Front. Microbiol.">
        <title>High frequency of phylogenetically diverse reductive dehalogenase-homologous genes in deep subseafloor sedimentary metagenomes.</title>
        <authorList>
            <person name="Kawai M."/>
            <person name="Futagami T."/>
            <person name="Toyoda A."/>
            <person name="Takaki Y."/>
            <person name="Nishi S."/>
            <person name="Hori S."/>
            <person name="Arai W."/>
            <person name="Tsubouchi T."/>
            <person name="Morono Y."/>
            <person name="Uchiyama I."/>
            <person name="Ito T."/>
            <person name="Fujiyama A."/>
            <person name="Inagaki F."/>
            <person name="Takami H."/>
        </authorList>
    </citation>
    <scope>NUCLEOTIDE SEQUENCE</scope>
    <source>
        <strain evidence="1">Expedition CK06-06</strain>
    </source>
</reference>
<dbReference type="AlphaFoldDB" id="X1CT77"/>
<evidence type="ECO:0000313" key="1">
    <source>
        <dbReference type="EMBL" id="GAH11666.1"/>
    </source>
</evidence>
<name>X1CT77_9ZZZZ</name>
<accession>X1CT77</accession>
<organism evidence="1">
    <name type="scientific">marine sediment metagenome</name>
    <dbReference type="NCBI Taxonomy" id="412755"/>
    <lineage>
        <taxon>unclassified sequences</taxon>
        <taxon>metagenomes</taxon>
        <taxon>ecological metagenomes</taxon>
    </lineage>
</organism>
<sequence length="31" mass="3639">MEQDKDDKEGIKRKCISIFHNFFIPAISAEK</sequence>
<comment type="caution">
    <text evidence="1">The sequence shown here is derived from an EMBL/GenBank/DDBJ whole genome shotgun (WGS) entry which is preliminary data.</text>
</comment>
<proteinExistence type="predicted"/>